<dbReference type="EMBL" id="JAGMUU010000018">
    <property type="protein sequence ID" value="KAH7133360.1"/>
    <property type="molecule type" value="Genomic_DNA"/>
</dbReference>
<keyword evidence="2" id="KW-1185">Reference proteome</keyword>
<evidence type="ECO:0000313" key="2">
    <source>
        <dbReference type="Proteomes" id="UP000717696"/>
    </source>
</evidence>
<name>A0A9P9E8K4_9HYPO</name>
<comment type="caution">
    <text evidence="1">The sequence shown here is derived from an EMBL/GenBank/DDBJ whole genome shotgun (WGS) entry which is preliminary data.</text>
</comment>
<dbReference type="InterPro" id="IPR032675">
    <property type="entry name" value="LRR_dom_sf"/>
</dbReference>
<dbReference type="SUPFAM" id="SSF52058">
    <property type="entry name" value="L domain-like"/>
    <property type="match status" value="1"/>
</dbReference>
<dbReference type="Gene3D" id="3.80.10.10">
    <property type="entry name" value="Ribonuclease Inhibitor"/>
    <property type="match status" value="2"/>
</dbReference>
<dbReference type="OrthoDB" id="5213490at2759"/>
<protein>
    <submittedName>
        <fullName evidence="1">Uncharacterized protein</fullName>
    </submittedName>
</protein>
<evidence type="ECO:0000313" key="1">
    <source>
        <dbReference type="EMBL" id="KAH7133360.1"/>
    </source>
</evidence>
<dbReference type="AlphaFoldDB" id="A0A9P9E8K4"/>
<gene>
    <name evidence="1" type="ORF">B0J13DRAFT_99993</name>
</gene>
<dbReference type="Proteomes" id="UP000717696">
    <property type="component" value="Unassembled WGS sequence"/>
</dbReference>
<sequence length="748" mass="84417">MMENLPSYHEATTRLDWLHLVAPFVASRDYPALCLVNGRFWHVFAPRLWFDLLLAVRHAGLQSGDDVAWWFDFVFRRLHQVSPNTRSLVRVLDAREFAKDSYHFASDERSLSQSFKRALSLLPNLTCVLLDAHSDLDPGALLSGDGTGTKDHRLLLLSMAGCQSPVPSTFFRSPSLAGVVCLDVSDIPGAIWPMLQPLLLPELRILKIRNRRLDDEALSALTGRFASQLWSLNINGNRATDAIIDRLAADCRWQPNLWSYANFRIDGAIGLTGEGTPEYGSFLFVEESEWSGSFSNPERHLIDSPIYTVKPDWGPQEDHALRADGQERIKSDSIHDVQRAFCGQDRRLSTVGYRHSQGLTHLHLAHNRISAVGLEKLVRSAYGHLEELSCDSMPLVIPPKSHSRVWPKSAWLHGMPNAAYFLRPVFSSNLRTLRLHHSVVTQIPTLEIEGLSKLRRSYIAETLILSRVEQAYAQPFVPDMNPRLTSLTLTRIPQRSSGPLIANLVQFLKLLSIQERMIHDTRTVWSSRRAPGKLEGIRHLRLQFDTSSADENLNLAEDLDAGELMSTGDVGFSFFNGERATSSRTLRASTWLPDPTHVTASASMHHNEDGEYLTYRGEWHGKSFAVPVWIGHQKRNTNPVIKEYRRLVMILDLLDGVGPVTPGQVMAGAPERSFIFHTAWNMAIMPRELPLPTRDELAGMKDVREEIKRFRLAGKAKYMDIKQKTTEGTEVPPGEPHFFWMGSLQICV</sequence>
<proteinExistence type="predicted"/>
<accession>A0A9P9E8K4</accession>
<reference evidence="1" key="1">
    <citation type="journal article" date="2021" name="Nat. Commun.">
        <title>Genetic determinants of endophytism in the Arabidopsis root mycobiome.</title>
        <authorList>
            <person name="Mesny F."/>
            <person name="Miyauchi S."/>
            <person name="Thiergart T."/>
            <person name="Pickel B."/>
            <person name="Atanasova L."/>
            <person name="Karlsson M."/>
            <person name="Huettel B."/>
            <person name="Barry K.W."/>
            <person name="Haridas S."/>
            <person name="Chen C."/>
            <person name="Bauer D."/>
            <person name="Andreopoulos W."/>
            <person name="Pangilinan J."/>
            <person name="LaButti K."/>
            <person name="Riley R."/>
            <person name="Lipzen A."/>
            <person name="Clum A."/>
            <person name="Drula E."/>
            <person name="Henrissat B."/>
            <person name="Kohler A."/>
            <person name="Grigoriev I.V."/>
            <person name="Martin F.M."/>
            <person name="Hacquard S."/>
        </authorList>
    </citation>
    <scope>NUCLEOTIDE SEQUENCE</scope>
    <source>
        <strain evidence="1">MPI-CAGE-AT-0021</strain>
    </source>
</reference>
<organism evidence="1 2">
    <name type="scientific">Dactylonectria estremocensis</name>
    <dbReference type="NCBI Taxonomy" id="1079267"/>
    <lineage>
        <taxon>Eukaryota</taxon>
        <taxon>Fungi</taxon>
        <taxon>Dikarya</taxon>
        <taxon>Ascomycota</taxon>
        <taxon>Pezizomycotina</taxon>
        <taxon>Sordariomycetes</taxon>
        <taxon>Hypocreomycetidae</taxon>
        <taxon>Hypocreales</taxon>
        <taxon>Nectriaceae</taxon>
        <taxon>Dactylonectria</taxon>
    </lineage>
</organism>